<dbReference type="EMBL" id="NEXK01000058">
    <property type="protein sequence ID" value="PSN95640.1"/>
    <property type="molecule type" value="Genomic_DNA"/>
</dbReference>
<accession>A0A2R6BAG3</accession>
<reference evidence="1 2" key="1">
    <citation type="submission" date="2017-04" db="EMBL/GenBank/DDBJ databases">
        <title>Novel microbial lineages endemic to geothermal iron-oxide mats fill important gaps in the evolutionary history of Archaea.</title>
        <authorList>
            <person name="Jay Z.J."/>
            <person name="Beam J.P."/>
            <person name="Dlakic M."/>
            <person name="Rusch D.B."/>
            <person name="Kozubal M.A."/>
            <person name="Inskeep W.P."/>
        </authorList>
    </citation>
    <scope>NUCLEOTIDE SEQUENCE [LARGE SCALE GENOMIC DNA]</scope>
    <source>
        <strain evidence="1">ECH_B_SAG-C16</strain>
    </source>
</reference>
<proteinExistence type="predicted"/>
<name>A0A2R6BAG3_9ARCH</name>
<protein>
    <submittedName>
        <fullName evidence="1">Uncharacterized protein</fullName>
    </submittedName>
</protein>
<sequence>MKCVSQAPKAGFVLVIVGDGPQEKNRVLPEIAKKFNGKEKQLFLPTLSFPHTRTRENASPGTGVKASLSGIKVSMEKYGFTEAIIILDREHLVGINSQNYLEKAATEVGAELRVKHSSKHCYHCYFKTGGKQARVYIAISGGTTNIEEDIACLITELFGEKLDPSKAEIRRFLKEKRLRIEDLIKQATKEQLKRCFLGFIEAIEQLEQS</sequence>
<evidence type="ECO:0000313" key="1">
    <source>
        <dbReference type="EMBL" id="PSN95640.1"/>
    </source>
</evidence>
<dbReference type="Proteomes" id="UP000240681">
    <property type="component" value="Unassembled WGS sequence"/>
</dbReference>
<comment type="caution">
    <text evidence="1">The sequence shown here is derived from an EMBL/GenBank/DDBJ whole genome shotgun (WGS) entry which is preliminary data.</text>
</comment>
<gene>
    <name evidence="1" type="ORF">B9Q09_02905</name>
</gene>
<dbReference type="AlphaFoldDB" id="A0A2R6BAG3"/>
<organism evidence="1 2">
    <name type="scientific">Candidatus Marsarchaeota G2 archaeon ECH_B_SAG-C16</name>
    <dbReference type="NCBI Taxonomy" id="1978163"/>
    <lineage>
        <taxon>Archaea</taxon>
        <taxon>Candidatus Marsarchaeota</taxon>
        <taxon>Candidatus Marsarchaeota group 2</taxon>
    </lineage>
</organism>
<evidence type="ECO:0000313" key="2">
    <source>
        <dbReference type="Proteomes" id="UP000240681"/>
    </source>
</evidence>